<dbReference type="CDD" id="cd00317">
    <property type="entry name" value="cyclophilin"/>
    <property type="match status" value="1"/>
</dbReference>
<evidence type="ECO:0000256" key="1">
    <source>
        <dbReference type="ARBA" id="ARBA00002388"/>
    </source>
</evidence>
<gene>
    <name evidence="5" type="ORF">EAH80_22650</name>
</gene>
<dbReference type="PANTHER" id="PTHR45625">
    <property type="entry name" value="PEPTIDYL-PROLYL CIS-TRANS ISOMERASE-RELATED"/>
    <property type="match status" value="1"/>
</dbReference>
<keyword evidence="3" id="KW-1133">Transmembrane helix</keyword>
<protein>
    <submittedName>
        <fullName evidence="5">DUF4190 domain-containing protein</fullName>
    </submittedName>
</protein>
<dbReference type="InterPro" id="IPR025241">
    <property type="entry name" value="DUF4190"/>
</dbReference>
<dbReference type="Pfam" id="PF13828">
    <property type="entry name" value="DUF4190"/>
    <property type="match status" value="1"/>
</dbReference>
<dbReference type="PANTHER" id="PTHR45625:SF3">
    <property type="entry name" value="PEPTIDYL-PROLYL CIS-TRANS ISOMERASE B-RELATED"/>
    <property type="match status" value="1"/>
</dbReference>
<feature type="region of interest" description="Disordered" evidence="2">
    <location>
        <begin position="155"/>
        <end position="174"/>
    </location>
</feature>
<keyword evidence="3" id="KW-0812">Transmembrane</keyword>
<proteinExistence type="predicted"/>
<evidence type="ECO:0000259" key="4">
    <source>
        <dbReference type="PROSITE" id="PS50072"/>
    </source>
</evidence>
<dbReference type="SUPFAM" id="SSF50891">
    <property type="entry name" value="Cyclophilin-like"/>
    <property type="match status" value="1"/>
</dbReference>
<keyword evidence="3" id="KW-0472">Membrane</keyword>
<dbReference type="Pfam" id="PF00160">
    <property type="entry name" value="Pro_isomerase"/>
    <property type="match status" value="1"/>
</dbReference>
<keyword evidence="6" id="KW-1185">Reference proteome</keyword>
<feature type="domain" description="PPIase cyclophilin-type" evidence="4">
    <location>
        <begin position="187"/>
        <end position="344"/>
    </location>
</feature>
<comment type="caution">
    <text evidence="5">The sequence shown here is derived from an EMBL/GenBank/DDBJ whole genome shotgun (WGS) entry which is preliminary data.</text>
</comment>
<dbReference type="InterPro" id="IPR029000">
    <property type="entry name" value="Cyclophilin-like_dom_sf"/>
</dbReference>
<evidence type="ECO:0000313" key="5">
    <source>
        <dbReference type="EMBL" id="TPG31792.1"/>
    </source>
</evidence>
<dbReference type="PRINTS" id="PR00153">
    <property type="entry name" value="CSAPPISMRASE"/>
</dbReference>
<dbReference type="Gene3D" id="2.40.100.10">
    <property type="entry name" value="Cyclophilin-like"/>
    <property type="match status" value="1"/>
</dbReference>
<sequence>MPPPPPYGEYPAIPPEPVGPGYYGYGGAPGPPGYPPPYPRPTTNGLAIASLICAFLFFPLGIVFGHMSLSQIRKNHEGGHGLAIAGLVISYAVAVLTVFAVIGTFVFAAFIVQLAHDFEGRYPPTTIAGPPSSVGTLPPFTPSATLGANCQYPATTKKGSKPVNTPRTGRVPTTPETVDATIVTNEGAIGLSLDNGKSPCTVNNFVSLAQQGFFDETTCHRLTTSSTLGVLQCGDPAGDGNGGPGYRFPNEYPTNQYRLADPALEAPVVYPRGTLAMANTGQGTNGSQFFLVYQDSQLPPTYTVFGTVDETGLAVVDEIAAGGVQDGSDDGRPTKAVTIESVRLD</sequence>
<feature type="transmembrane region" description="Helical" evidence="3">
    <location>
        <begin position="81"/>
        <end position="112"/>
    </location>
</feature>
<comment type="function">
    <text evidence="1">PPIases accelerate the folding of proteins. It catalyzes the cis-trans isomerization of proline imidic peptide bonds in oligopeptides.</text>
</comment>
<reference evidence="5 6" key="1">
    <citation type="journal article" date="2019" name="Environ. Microbiol.">
        <title>Species interactions and distinct microbial communities in high Arctic permafrost affected cryosols are associated with the CH4 and CO2 gas fluxes.</title>
        <authorList>
            <person name="Altshuler I."/>
            <person name="Hamel J."/>
            <person name="Turney S."/>
            <person name="Magnuson E."/>
            <person name="Levesque R."/>
            <person name="Greer C."/>
            <person name="Whyte L.G."/>
        </authorList>
    </citation>
    <scope>NUCLEOTIDE SEQUENCE [LARGE SCALE GENOMIC DNA]</scope>
    <source>
        <strain evidence="5 6">S5.20</strain>
    </source>
</reference>
<dbReference type="AlphaFoldDB" id="A0A502E4T6"/>
<dbReference type="EMBL" id="RCZG01000011">
    <property type="protein sequence ID" value="TPG31792.1"/>
    <property type="molecule type" value="Genomic_DNA"/>
</dbReference>
<dbReference type="InterPro" id="IPR002130">
    <property type="entry name" value="Cyclophilin-type_PPIase_dom"/>
</dbReference>
<evidence type="ECO:0000256" key="3">
    <source>
        <dbReference type="SAM" id="Phobius"/>
    </source>
</evidence>
<dbReference type="InterPro" id="IPR044666">
    <property type="entry name" value="Cyclophilin_A-like"/>
</dbReference>
<dbReference type="OrthoDB" id="5507614at2"/>
<dbReference type="Proteomes" id="UP000320095">
    <property type="component" value="Unassembled WGS sequence"/>
</dbReference>
<dbReference type="PROSITE" id="PS50072">
    <property type="entry name" value="CSA_PPIASE_2"/>
    <property type="match status" value="1"/>
</dbReference>
<evidence type="ECO:0000313" key="6">
    <source>
        <dbReference type="Proteomes" id="UP000320095"/>
    </source>
</evidence>
<name>A0A502E4T6_9MYCO</name>
<feature type="transmembrane region" description="Helical" evidence="3">
    <location>
        <begin position="46"/>
        <end position="69"/>
    </location>
</feature>
<accession>A0A502E4T6</accession>
<organism evidence="5 6">
    <name type="scientific">Mycolicibacterium hodleri</name>
    <dbReference type="NCBI Taxonomy" id="49897"/>
    <lineage>
        <taxon>Bacteria</taxon>
        <taxon>Bacillati</taxon>
        <taxon>Actinomycetota</taxon>
        <taxon>Actinomycetes</taxon>
        <taxon>Mycobacteriales</taxon>
        <taxon>Mycobacteriaceae</taxon>
        <taxon>Mycolicibacterium</taxon>
    </lineage>
</organism>
<dbReference type="GO" id="GO:0003755">
    <property type="term" value="F:peptidyl-prolyl cis-trans isomerase activity"/>
    <property type="evidence" value="ECO:0007669"/>
    <property type="project" value="InterPro"/>
</dbReference>
<evidence type="ECO:0000256" key="2">
    <source>
        <dbReference type="SAM" id="MobiDB-lite"/>
    </source>
</evidence>